<reference evidence="3" key="1">
    <citation type="submission" date="2018-05" db="EMBL/GenBank/DDBJ databases">
        <authorList>
            <person name="Lanie J.A."/>
            <person name="Ng W.-L."/>
            <person name="Kazmierczak K.M."/>
            <person name="Andrzejewski T.M."/>
            <person name="Davidsen T.M."/>
            <person name="Wayne K.J."/>
            <person name="Tettelin H."/>
            <person name="Glass J.I."/>
            <person name="Rusch D."/>
            <person name="Podicherti R."/>
            <person name="Tsui H.-C.T."/>
            <person name="Winkler M.E."/>
        </authorList>
    </citation>
    <scope>NUCLEOTIDE SEQUENCE</scope>
</reference>
<organism evidence="3">
    <name type="scientific">marine metagenome</name>
    <dbReference type="NCBI Taxonomy" id="408172"/>
    <lineage>
        <taxon>unclassified sequences</taxon>
        <taxon>metagenomes</taxon>
        <taxon>ecological metagenomes</taxon>
    </lineage>
</organism>
<dbReference type="InterPro" id="IPR050447">
    <property type="entry name" value="Erg6_SMT_methyltransf"/>
</dbReference>
<feature type="non-terminal residue" evidence="3">
    <location>
        <position position="183"/>
    </location>
</feature>
<evidence type="ECO:0000313" key="3">
    <source>
        <dbReference type="EMBL" id="SVD85287.1"/>
    </source>
</evidence>
<dbReference type="GO" id="GO:0008757">
    <property type="term" value="F:S-adenosylmethionine-dependent methyltransferase activity"/>
    <property type="evidence" value="ECO:0007669"/>
    <property type="project" value="InterPro"/>
</dbReference>
<dbReference type="PANTHER" id="PTHR44068:SF11">
    <property type="entry name" value="GERANYL DIPHOSPHATE 2-C-METHYLTRANSFERASE"/>
    <property type="match status" value="1"/>
</dbReference>
<dbReference type="AlphaFoldDB" id="A0A382YPQ8"/>
<name>A0A382YPQ8_9ZZZZ</name>
<dbReference type="Pfam" id="PF08241">
    <property type="entry name" value="Methyltransf_11"/>
    <property type="match status" value="1"/>
</dbReference>
<dbReference type="Gene3D" id="3.40.50.150">
    <property type="entry name" value="Vaccinia Virus protein VP39"/>
    <property type="match status" value="1"/>
</dbReference>
<accession>A0A382YPQ8</accession>
<feature type="domain" description="Methyltransferase type 11" evidence="2">
    <location>
        <begin position="71"/>
        <end position="168"/>
    </location>
</feature>
<dbReference type="InterPro" id="IPR013216">
    <property type="entry name" value="Methyltransf_11"/>
</dbReference>
<dbReference type="InterPro" id="IPR029063">
    <property type="entry name" value="SAM-dependent_MTases_sf"/>
</dbReference>
<dbReference type="PANTHER" id="PTHR44068">
    <property type="entry name" value="ZGC:194242"/>
    <property type="match status" value="1"/>
</dbReference>
<proteinExistence type="predicted"/>
<evidence type="ECO:0000256" key="1">
    <source>
        <dbReference type="ARBA" id="ARBA00022679"/>
    </source>
</evidence>
<dbReference type="SUPFAM" id="SSF53335">
    <property type="entry name" value="S-adenosyl-L-methionine-dependent methyltransferases"/>
    <property type="match status" value="1"/>
</dbReference>
<dbReference type="CDD" id="cd02440">
    <property type="entry name" value="AdoMet_MTases"/>
    <property type="match status" value="1"/>
</dbReference>
<protein>
    <recommendedName>
        <fullName evidence="2">Methyltransferase type 11 domain-containing protein</fullName>
    </recommendedName>
</protein>
<sequence>MKGWKNSEEVVSGEELDHEFQERWGFFRTSKDTGAAKFNKGEEWTRNFHELRLKDLMLFCLGEVKDKKIIDIGCFRADYLLTVAKMGAEYVGGQDLDEDAVKIGRRMLSEENIEGKLVVGDAVKLDFPDNFFDIAFSCDVFEHLSLKVKEKVISEVYRVLKPGGKFVIKTPNLSYLKISIFLR</sequence>
<gene>
    <name evidence="3" type="ORF">METZ01_LOCUS438141</name>
</gene>
<keyword evidence="1" id="KW-0808">Transferase</keyword>
<dbReference type="EMBL" id="UINC01177568">
    <property type="protein sequence ID" value="SVD85287.1"/>
    <property type="molecule type" value="Genomic_DNA"/>
</dbReference>
<evidence type="ECO:0000259" key="2">
    <source>
        <dbReference type="Pfam" id="PF08241"/>
    </source>
</evidence>